<proteinExistence type="predicted"/>
<keyword evidence="2" id="KW-1185">Reference proteome</keyword>
<dbReference type="Proteomes" id="UP001642484">
    <property type="component" value="Unassembled WGS sequence"/>
</dbReference>
<evidence type="ECO:0000313" key="1">
    <source>
        <dbReference type="EMBL" id="CAK9051944.1"/>
    </source>
</evidence>
<gene>
    <name evidence="1" type="ORF">CCMP2556_LOCUS26274</name>
</gene>
<comment type="caution">
    <text evidence="1">The sequence shown here is derived from an EMBL/GenBank/DDBJ whole genome shotgun (WGS) entry which is preliminary data.</text>
</comment>
<dbReference type="EMBL" id="CAXAMN010018136">
    <property type="protein sequence ID" value="CAK9051944.1"/>
    <property type="molecule type" value="Genomic_DNA"/>
</dbReference>
<protein>
    <submittedName>
        <fullName evidence="1">Uncharacterized protein</fullName>
    </submittedName>
</protein>
<evidence type="ECO:0000313" key="2">
    <source>
        <dbReference type="Proteomes" id="UP001642484"/>
    </source>
</evidence>
<sequence>MLAPGRPPESLSMDDSGFELRPALPEEVEVGCGPGDLLRSGWSLPEAHQILAFSLEADQSSGAFVQVEEEKVPKESLLQRLRTLIKRLCCSPRSCEEGCCPGGTLALWLKMRAFHFIHDFTVIYLFYFG</sequence>
<name>A0ABP0MKD2_9DINO</name>
<organism evidence="1 2">
    <name type="scientific">Durusdinium trenchii</name>
    <dbReference type="NCBI Taxonomy" id="1381693"/>
    <lineage>
        <taxon>Eukaryota</taxon>
        <taxon>Sar</taxon>
        <taxon>Alveolata</taxon>
        <taxon>Dinophyceae</taxon>
        <taxon>Suessiales</taxon>
        <taxon>Symbiodiniaceae</taxon>
        <taxon>Durusdinium</taxon>
    </lineage>
</organism>
<accession>A0ABP0MKD2</accession>
<reference evidence="1 2" key="1">
    <citation type="submission" date="2024-02" db="EMBL/GenBank/DDBJ databases">
        <authorList>
            <person name="Chen Y."/>
            <person name="Shah S."/>
            <person name="Dougan E. K."/>
            <person name="Thang M."/>
            <person name="Chan C."/>
        </authorList>
    </citation>
    <scope>NUCLEOTIDE SEQUENCE [LARGE SCALE GENOMIC DNA]</scope>
</reference>